<dbReference type="PROSITE" id="PS51186">
    <property type="entry name" value="GNAT"/>
    <property type="match status" value="1"/>
</dbReference>
<keyword evidence="3" id="KW-1185">Reference proteome</keyword>
<evidence type="ECO:0000313" key="2">
    <source>
        <dbReference type="EMBL" id="BBY36626.1"/>
    </source>
</evidence>
<proteinExistence type="predicted"/>
<protein>
    <recommendedName>
        <fullName evidence="1">N-acetyltransferase domain-containing protein</fullName>
    </recommendedName>
</protein>
<sequence>MYSGALSPMADVILEGEFVTLRPLSVDDASLTLAWRQSARAANLNAAPQCLEQQAKWISTRPDSEYNFVIELKDGRPVGMVSLTGIDITHGRAEPGRFLIGDEEAVRGVPVAVEAMKLVYELAFVKLGLQRVHGSVASDNVLMIKWQKFMGMTEEGRLRNHYFINGKFQDAVIFGLLAEEYRVRAKPKMDVFIKAARKTN</sequence>
<organism evidence="2 3">
    <name type="scientific">Mycobacterium mantenii</name>
    <dbReference type="NCBI Taxonomy" id="560555"/>
    <lineage>
        <taxon>Bacteria</taxon>
        <taxon>Bacillati</taxon>
        <taxon>Actinomycetota</taxon>
        <taxon>Actinomycetes</taxon>
        <taxon>Mycobacteriales</taxon>
        <taxon>Mycobacteriaceae</taxon>
        <taxon>Mycobacterium</taxon>
        <taxon>Mycobacterium avium complex (MAC)</taxon>
    </lineage>
</organism>
<evidence type="ECO:0000259" key="1">
    <source>
        <dbReference type="PROSITE" id="PS51186"/>
    </source>
</evidence>
<gene>
    <name evidence="2" type="ORF">MMAN_07600</name>
</gene>
<evidence type="ECO:0000313" key="3">
    <source>
        <dbReference type="Proteomes" id="UP000465812"/>
    </source>
</evidence>
<dbReference type="InterPro" id="IPR016181">
    <property type="entry name" value="Acyl_CoA_acyltransferase"/>
</dbReference>
<dbReference type="InterPro" id="IPR000182">
    <property type="entry name" value="GNAT_dom"/>
</dbReference>
<dbReference type="Pfam" id="PF13302">
    <property type="entry name" value="Acetyltransf_3"/>
    <property type="match status" value="1"/>
</dbReference>
<dbReference type="PANTHER" id="PTHR43415">
    <property type="entry name" value="SPERMIDINE N(1)-ACETYLTRANSFERASE"/>
    <property type="match status" value="1"/>
</dbReference>
<dbReference type="SUPFAM" id="SSF55729">
    <property type="entry name" value="Acyl-CoA N-acyltransferases (Nat)"/>
    <property type="match status" value="1"/>
</dbReference>
<dbReference type="Proteomes" id="UP000465812">
    <property type="component" value="Chromosome"/>
</dbReference>
<reference evidence="2 3" key="1">
    <citation type="journal article" date="2019" name="Emerg. Microbes Infect.">
        <title>Comprehensive subspecies identification of 175 nontuberculous mycobacteria species based on 7547 genomic profiles.</title>
        <authorList>
            <person name="Matsumoto Y."/>
            <person name="Kinjo T."/>
            <person name="Motooka D."/>
            <person name="Nabeya D."/>
            <person name="Jung N."/>
            <person name="Uechi K."/>
            <person name="Horii T."/>
            <person name="Iida T."/>
            <person name="Fujita J."/>
            <person name="Nakamura S."/>
        </authorList>
    </citation>
    <scope>NUCLEOTIDE SEQUENCE [LARGE SCALE GENOMIC DNA]</scope>
    <source>
        <strain evidence="2 3">JCM 18113</strain>
    </source>
</reference>
<accession>A0ABM7JM79</accession>
<dbReference type="PANTHER" id="PTHR43415:SF3">
    <property type="entry name" value="GNAT-FAMILY ACETYLTRANSFERASE"/>
    <property type="match status" value="1"/>
</dbReference>
<feature type="domain" description="N-acetyltransferase" evidence="1">
    <location>
        <begin position="19"/>
        <end position="179"/>
    </location>
</feature>
<dbReference type="Gene3D" id="3.40.630.30">
    <property type="match status" value="1"/>
</dbReference>
<dbReference type="EMBL" id="AP022590">
    <property type="protein sequence ID" value="BBY36626.1"/>
    <property type="molecule type" value="Genomic_DNA"/>
</dbReference>
<name>A0ABM7JM79_MYCNT</name>